<keyword evidence="4" id="KW-0788">Thiol protease</keyword>
<dbReference type="GO" id="GO:0008234">
    <property type="term" value="F:cysteine-type peptidase activity"/>
    <property type="evidence" value="ECO:0007669"/>
    <property type="project" value="UniProtKB-KW"/>
</dbReference>
<accession>A0A7S8IU32</accession>
<evidence type="ECO:0000313" key="6">
    <source>
        <dbReference type="EMBL" id="QPC98554.1"/>
    </source>
</evidence>
<comment type="similarity">
    <text evidence="1">Belongs to the peptidase C40 family.</text>
</comment>
<dbReference type="AlphaFoldDB" id="A0A7S8IU32"/>
<dbReference type="Proteomes" id="UP000594459">
    <property type="component" value="Chromosome"/>
</dbReference>
<dbReference type="InterPro" id="IPR000064">
    <property type="entry name" value="NLP_P60_dom"/>
</dbReference>
<dbReference type="PROSITE" id="PS51935">
    <property type="entry name" value="NLPC_P60"/>
    <property type="match status" value="1"/>
</dbReference>
<dbReference type="RefSeq" id="WP_200981560.1">
    <property type="nucleotide sequence ID" value="NZ_CP064654.1"/>
</dbReference>
<keyword evidence="2" id="KW-0645">Protease</keyword>
<dbReference type="KEGG" id="qso:IRL76_11990"/>
<proteinExistence type="inferred from homology"/>
<dbReference type="Gene3D" id="3.90.1720.10">
    <property type="entry name" value="endopeptidase domain like (from Nostoc punctiforme)"/>
    <property type="match status" value="1"/>
</dbReference>
<keyword evidence="7" id="KW-1185">Reference proteome</keyword>
<reference evidence="6 7" key="1">
    <citation type="submission" date="2020-11" db="EMBL/GenBank/DDBJ databases">
        <title>The genome sequence of Erythrobacter sp. 6D36.</title>
        <authorList>
            <person name="Liu Y."/>
        </authorList>
    </citation>
    <scope>NUCLEOTIDE SEQUENCE [LARGE SCALE GENOMIC DNA]</scope>
    <source>
        <strain evidence="6 7">6D36</strain>
    </source>
</reference>
<dbReference type="GO" id="GO:0006508">
    <property type="term" value="P:proteolysis"/>
    <property type="evidence" value="ECO:0007669"/>
    <property type="project" value="UniProtKB-KW"/>
</dbReference>
<feature type="domain" description="NlpC/P60" evidence="5">
    <location>
        <begin position="1"/>
        <end position="136"/>
    </location>
</feature>
<evidence type="ECO:0000256" key="4">
    <source>
        <dbReference type="ARBA" id="ARBA00022807"/>
    </source>
</evidence>
<sequence length="138" mass="14995">MTLAENFAREAEKLVGTSFRLRGRNPATGLDCVGLVSCALSAARGWVKTPEGYALRNATLEPYLTFAGRNGFEIAVGPIVRGDLLLVRPGPAQTHLVVATSLDRFVHAHASLGRVAIHAGTLTWSIHRHYRLLPLIEE</sequence>
<evidence type="ECO:0000256" key="3">
    <source>
        <dbReference type="ARBA" id="ARBA00022801"/>
    </source>
</evidence>
<protein>
    <recommendedName>
        <fullName evidence="5">NlpC/P60 domain-containing protein</fullName>
    </recommendedName>
</protein>
<dbReference type="EMBL" id="CP064654">
    <property type="protein sequence ID" value="QPC98554.1"/>
    <property type="molecule type" value="Genomic_DNA"/>
</dbReference>
<keyword evidence="3" id="KW-0378">Hydrolase</keyword>
<evidence type="ECO:0000313" key="7">
    <source>
        <dbReference type="Proteomes" id="UP000594459"/>
    </source>
</evidence>
<dbReference type="SUPFAM" id="SSF54001">
    <property type="entry name" value="Cysteine proteinases"/>
    <property type="match status" value="1"/>
</dbReference>
<name>A0A7S8IU32_9SPHN</name>
<gene>
    <name evidence="6" type="ORF">IRL76_11990</name>
</gene>
<dbReference type="InterPro" id="IPR038765">
    <property type="entry name" value="Papain-like_cys_pep_sf"/>
</dbReference>
<evidence type="ECO:0000259" key="5">
    <source>
        <dbReference type="PROSITE" id="PS51935"/>
    </source>
</evidence>
<evidence type="ECO:0000256" key="2">
    <source>
        <dbReference type="ARBA" id="ARBA00022670"/>
    </source>
</evidence>
<evidence type="ECO:0000256" key="1">
    <source>
        <dbReference type="ARBA" id="ARBA00007074"/>
    </source>
</evidence>
<organism evidence="6 7">
    <name type="scientific">Qipengyuania soli</name>
    <dbReference type="NCBI Taxonomy" id="2782568"/>
    <lineage>
        <taxon>Bacteria</taxon>
        <taxon>Pseudomonadati</taxon>
        <taxon>Pseudomonadota</taxon>
        <taxon>Alphaproteobacteria</taxon>
        <taxon>Sphingomonadales</taxon>
        <taxon>Erythrobacteraceae</taxon>
        <taxon>Qipengyuania</taxon>
    </lineage>
</organism>